<accession>A0ACC3SRV4</accession>
<evidence type="ECO:0000313" key="2">
    <source>
        <dbReference type="Proteomes" id="UP001320706"/>
    </source>
</evidence>
<proteinExistence type="predicted"/>
<sequence>MQRPRISKQGRKLQLSYELTHRLHASKLYPVTAPNGSDIIITGYDNGIKVAWRGGKSIANQGNGKDTPLTNGANHDVIPLDDDEGLGAYTNDPESDDEPMYESDEEEDGDPEQSYPAIIQQLDLPMGHHVTDVAVPDLPPDSKLMSTMSVPSLFEDFIVVAVACSDCTAKVIMLPLLPPSEGSRRKKNLGVRVCSLNGISDAREVVRTISLSWTSSQPSADEDMDIDHDKAVDLLVALCTSEQSGRLLVYRVPAARDGRRSNFLKSNVEPVQSLFLPCNPVKIAFNAAHHPSKRHSQLLIADMQGCLRIYDPLAIKSQRGRSLGAWHMTFTSSFRMPKNTSSNAPGLAQRKKILDSRWVFGGKAIIALLDDGEWGVWDVEGITPKSQTKSSGTSPAGFSIHGFLNDGASADTSDSRVKSSSRLAPMTPNTRRVRQENLFEGPKSAPGTAPRGGISVASTSTPHGTADDSIVLWYNNDAYAIPSLTTFWQRSINSSGRDTGSLYSPGLSRLEGLDLFGEIINHVDQFSSRASSTGLGSIAQRDVLITGEHRMIVLANTRPQVPSKALFAAREPESPTIRRDQQLLSRGELDIGGMDRMLDGMMGVETTGALQLGKAKRVGFAAH</sequence>
<dbReference type="EMBL" id="JAMKPW020000001">
    <property type="protein sequence ID" value="KAK8221895.1"/>
    <property type="molecule type" value="Genomic_DNA"/>
</dbReference>
<comment type="caution">
    <text evidence="1">The sequence shown here is derived from an EMBL/GenBank/DDBJ whole genome shotgun (WGS) entry which is preliminary data.</text>
</comment>
<name>A0ACC3SRV4_9PEZI</name>
<organism evidence="1 2">
    <name type="scientific">Zalaria obscura</name>
    <dbReference type="NCBI Taxonomy" id="2024903"/>
    <lineage>
        <taxon>Eukaryota</taxon>
        <taxon>Fungi</taxon>
        <taxon>Dikarya</taxon>
        <taxon>Ascomycota</taxon>
        <taxon>Pezizomycotina</taxon>
        <taxon>Dothideomycetes</taxon>
        <taxon>Dothideomycetidae</taxon>
        <taxon>Dothideales</taxon>
        <taxon>Zalariaceae</taxon>
        <taxon>Zalaria</taxon>
    </lineage>
</organism>
<reference evidence="1" key="1">
    <citation type="submission" date="2024-02" db="EMBL/GenBank/DDBJ databases">
        <title>Metagenome Assembled Genome of Zalaria obscura JY119.</title>
        <authorList>
            <person name="Vighnesh L."/>
            <person name="Jagadeeshwari U."/>
            <person name="Venkata Ramana C."/>
            <person name="Sasikala C."/>
        </authorList>
    </citation>
    <scope>NUCLEOTIDE SEQUENCE</scope>
    <source>
        <strain evidence="1">JY119</strain>
    </source>
</reference>
<protein>
    <submittedName>
        <fullName evidence="1">Uncharacterized protein</fullName>
    </submittedName>
</protein>
<keyword evidence="2" id="KW-1185">Reference proteome</keyword>
<gene>
    <name evidence="1" type="ORF">M8818_000060</name>
</gene>
<evidence type="ECO:0000313" key="1">
    <source>
        <dbReference type="EMBL" id="KAK8221895.1"/>
    </source>
</evidence>
<dbReference type="Proteomes" id="UP001320706">
    <property type="component" value="Unassembled WGS sequence"/>
</dbReference>